<gene>
    <name evidence="1" type="ORF">AVEN_261033_1</name>
</gene>
<protein>
    <submittedName>
        <fullName evidence="1">Uncharacterized protein</fullName>
    </submittedName>
</protein>
<evidence type="ECO:0000313" key="1">
    <source>
        <dbReference type="EMBL" id="GBN46093.1"/>
    </source>
</evidence>
<dbReference type="EMBL" id="BGPR01131092">
    <property type="protein sequence ID" value="GBN46093.1"/>
    <property type="molecule type" value="Genomic_DNA"/>
</dbReference>
<dbReference type="AlphaFoldDB" id="A0A4Y2P4X0"/>
<dbReference type="Proteomes" id="UP000499080">
    <property type="component" value="Unassembled WGS sequence"/>
</dbReference>
<evidence type="ECO:0000313" key="2">
    <source>
        <dbReference type="Proteomes" id="UP000499080"/>
    </source>
</evidence>
<reference evidence="1 2" key="1">
    <citation type="journal article" date="2019" name="Sci. Rep.">
        <title>Orb-weaving spider Araneus ventricosus genome elucidates the spidroin gene catalogue.</title>
        <authorList>
            <person name="Kono N."/>
            <person name="Nakamura H."/>
            <person name="Ohtoshi R."/>
            <person name="Moran D.A.P."/>
            <person name="Shinohara A."/>
            <person name="Yoshida Y."/>
            <person name="Fujiwara M."/>
            <person name="Mori M."/>
            <person name="Tomita M."/>
            <person name="Arakawa K."/>
        </authorList>
    </citation>
    <scope>NUCLEOTIDE SEQUENCE [LARGE SCALE GENOMIC DNA]</scope>
</reference>
<keyword evidence="2" id="KW-1185">Reference proteome</keyword>
<name>A0A4Y2P4X0_ARAVE</name>
<sequence length="123" mass="14417">MASAAVKSSRESWEKEKYNQYQDNFLVLVHRNVRKQGHRTVRFGWGHLPLESKDSIIPHRIKDSTRLSQDFIILTSQMTPSSLDQRDPIVFRIKALFLWNQRLHHPLNSKTPSSSRIKDPIIL</sequence>
<proteinExistence type="predicted"/>
<comment type="caution">
    <text evidence="1">The sequence shown here is derived from an EMBL/GenBank/DDBJ whole genome shotgun (WGS) entry which is preliminary data.</text>
</comment>
<organism evidence="1 2">
    <name type="scientific">Araneus ventricosus</name>
    <name type="common">Orbweaver spider</name>
    <name type="synonym">Epeira ventricosa</name>
    <dbReference type="NCBI Taxonomy" id="182803"/>
    <lineage>
        <taxon>Eukaryota</taxon>
        <taxon>Metazoa</taxon>
        <taxon>Ecdysozoa</taxon>
        <taxon>Arthropoda</taxon>
        <taxon>Chelicerata</taxon>
        <taxon>Arachnida</taxon>
        <taxon>Araneae</taxon>
        <taxon>Araneomorphae</taxon>
        <taxon>Entelegynae</taxon>
        <taxon>Araneoidea</taxon>
        <taxon>Araneidae</taxon>
        <taxon>Araneus</taxon>
    </lineage>
</organism>
<accession>A0A4Y2P4X0</accession>